<accession>S4PLK6</accession>
<feature type="region of interest" description="Disordered" evidence="1">
    <location>
        <begin position="122"/>
        <end position="228"/>
    </location>
</feature>
<evidence type="ECO:0000313" key="2">
    <source>
        <dbReference type="EMBL" id="JAA88580.1"/>
    </source>
</evidence>
<feature type="region of interest" description="Disordered" evidence="1">
    <location>
        <begin position="310"/>
        <end position="331"/>
    </location>
</feature>
<proteinExistence type="predicted"/>
<feature type="compositionally biased region" description="Polar residues" evidence="1">
    <location>
        <begin position="377"/>
        <end position="388"/>
    </location>
</feature>
<evidence type="ECO:0000256" key="1">
    <source>
        <dbReference type="SAM" id="MobiDB-lite"/>
    </source>
</evidence>
<sequence length="411" mass="44841">MSQTEAFIDVVELCGILQCLGFHVKSIDTHFENTSHDSARTVVVDCQASGLHVVLENGNVSCSCPTVASQQNSGIWQVSGITGGKQLDKEFGSSILGSLPKGHRERLTKQLQDIVRCIKEHTESETEKQKDGVTNRSASMIEIKTPEKSHLQLKADTPTRYRSLDTLTGSNPGPEPLPAPGLLYKQHDQENDSKVQAMCPRQSTYTLSTPDSSRRRNKTSSPIQKPSNSVLESLIAAEKRAEELRSDLSNVIKELMDDGRFDSSSSLALDVSKISILKVPDSSRIQFASSPNLSGLGFQEELTKRLKGVESASTSNLATKSAAKDTKPSRLRRISPNLFRNISNSSKVDKEKQNNNKNSKLTSLFKPRIVTPVRAGTPNTDASPSLSGSKKKFSHIKSTIPRPASAASKKD</sequence>
<dbReference type="EMBL" id="GAIX01003980">
    <property type="protein sequence ID" value="JAA88580.1"/>
    <property type="molecule type" value="Transcribed_RNA"/>
</dbReference>
<reference evidence="2" key="1">
    <citation type="journal article" date="2013" name="BMC Genomics">
        <title>Unscrambling butterfly oogenesis.</title>
        <authorList>
            <person name="Carter J.M."/>
            <person name="Baker S.C."/>
            <person name="Pink R."/>
            <person name="Carter D.R."/>
            <person name="Collins A."/>
            <person name="Tomlin J."/>
            <person name="Gibbs M."/>
            <person name="Breuker C.J."/>
        </authorList>
    </citation>
    <scope>NUCLEOTIDE SEQUENCE</scope>
    <source>
        <tissue evidence="2">Ovary</tissue>
    </source>
</reference>
<protein>
    <submittedName>
        <fullName evidence="2">Uncharacterized protein</fullName>
    </submittedName>
</protein>
<reference evidence="2" key="2">
    <citation type="submission" date="2013-05" db="EMBL/GenBank/DDBJ databases">
        <authorList>
            <person name="Carter J.-M."/>
            <person name="Baker S.C."/>
            <person name="Pink R."/>
            <person name="Carter D.R.F."/>
            <person name="Collins A."/>
            <person name="Tomlin J."/>
            <person name="Gibbs M."/>
            <person name="Breuker C.J."/>
        </authorList>
    </citation>
    <scope>NUCLEOTIDE SEQUENCE</scope>
    <source>
        <tissue evidence="2">Ovary</tissue>
    </source>
</reference>
<dbReference type="AlphaFoldDB" id="S4PLK6"/>
<feature type="region of interest" description="Disordered" evidence="1">
    <location>
        <begin position="345"/>
        <end position="411"/>
    </location>
</feature>
<feature type="compositionally biased region" description="Polar residues" evidence="1">
    <location>
        <begin position="201"/>
        <end position="211"/>
    </location>
</feature>
<organism evidence="2">
    <name type="scientific">Pararge aegeria</name>
    <name type="common">speckled wood butterfly</name>
    <dbReference type="NCBI Taxonomy" id="116150"/>
    <lineage>
        <taxon>Eukaryota</taxon>
        <taxon>Metazoa</taxon>
        <taxon>Ecdysozoa</taxon>
        <taxon>Arthropoda</taxon>
        <taxon>Hexapoda</taxon>
        <taxon>Insecta</taxon>
        <taxon>Pterygota</taxon>
        <taxon>Neoptera</taxon>
        <taxon>Endopterygota</taxon>
        <taxon>Lepidoptera</taxon>
        <taxon>Glossata</taxon>
        <taxon>Ditrysia</taxon>
        <taxon>Papilionoidea</taxon>
        <taxon>Nymphalidae</taxon>
        <taxon>Satyrinae</taxon>
        <taxon>Satyrini</taxon>
        <taxon>Parargina</taxon>
        <taxon>Pararge</taxon>
    </lineage>
</organism>
<feature type="compositionally biased region" description="Polar residues" evidence="1">
    <location>
        <begin position="219"/>
        <end position="228"/>
    </location>
</feature>
<feature type="compositionally biased region" description="Basic and acidic residues" evidence="1">
    <location>
        <begin position="122"/>
        <end position="133"/>
    </location>
</feature>
<name>S4PLK6_9NEOP</name>